<comment type="catalytic activity">
    <reaction evidence="2 4">
        <text>L-methionyl-[protein] + [thioredoxin]-disulfide + H2O = L-methionyl-(S)-S-oxide-[protein] + [thioredoxin]-dithiol</text>
        <dbReference type="Rhea" id="RHEA:14217"/>
        <dbReference type="Rhea" id="RHEA-COMP:10698"/>
        <dbReference type="Rhea" id="RHEA-COMP:10700"/>
        <dbReference type="Rhea" id="RHEA-COMP:12313"/>
        <dbReference type="Rhea" id="RHEA-COMP:12315"/>
        <dbReference type="ChEBI" id="CHEBI:15377"/>
        <dbReference type="ChEBI" id="CHEBI:16044"/>
        <dbReference type="ChEBI" id="CHEBI:29950"/>
        <dbReference type="ChEBI" id="CHEBI:44120"/>
        <dbReference type="ChEBI" id="CHEBI:50058"/>
        <dbReference type="EC" id="1.8.4.11"/>
    </reaction>
</comment>
<gene>
    <name evidence="4 6" type="primary">msrA</name>
    <name evidence="6" type="ORF">GCM10009007_07340</name>
</gene>
<dbReference type="Proteomes" id="UP000614287">
    <property type="component" value="Unassembled WGS sequence"/>
</dbReference>
<evidence type="ECO:0000256" key="3">
    <source>
        <dbReference type="ARBA" id="ARBA00048782"/>
    </source>
</evidence>
<comment type="catalytic activity">
    <reaction evidence="3 4">
        <text>[thioredoxin]-disulfide + L-methionine + H2O = L-methionine (S)-S-oxide + [thioredoxin]-dithiol</text>
        <dbReference type="Rhea" id="RHEA:19993"/>
        <dbReference type="Rhea" id="RHEA-COMP:10698"/>
        <dbReference type="Rhea" id="RHEA-COMP:10700"/>
        <dbReference type="ChEBI" id="CHEBI:15377"/>
        <dbReference type="ChEBI" id="CHEBI:29950"/>
        <dbReference type="ChEBI" id="CHEBI:50058"/>
        <dbReference type="ChEBI" id="CHEBI:57844"/>
        <dbReference type="ChEBI" id="CHEBI:58772"/>
        <dbReference type="EC" id="1.8.4.11"/>
    </reaction>
</comment>
<proteinExistence type="inferred from homology"/>
<dbReference type="SUPFAM" id="SSF55068">
    <property type="entry name" value="Peptide methionine sulfoxide reductase"/>
    <property type="match status" value="1"/>
</dbReference>
<comment type="caution">
    <text evidence="6">The sequence shown here is derived from an EMBL/GenBank/DDBJ whole genome shotgun (WGS) entry which is preliminary data.</text>
</comment>
<dbReference type="InterPro" id="IPR002569">
    <property type="entry name" value="Met_Sox_Rdtase_MsrA_dom"/>
</dbReference>
<evidence type="ECO:0000313" key="7">
    <source>
        <dbReference type="Proteomes" id="UP000614287"/>
    </source>
</evidence>
<dbReference type="EMBL" id="BMZG01000003">
    <property type="protein sequence ID" value="GHA69061.1"/>
    <property type="molecule type" value="Genomic_DNA"/>
</dbReference>
<organism evidence="6 7">
    <name type="scientific">Formosimonas limnophila</name>
    <dbReference type="NCBI Taxonomy" id="1384487"/>
    <lineage>
        <taxon>Bacteria</taxon>
        <taxon>Pseudomonadati</taxon>
        <taxon>Pseudomonadota</taxon>
        <taxon>Betaproteobacteria</taxon>
        <taxon>Burkholderiales</taxon>
        <taxon>Burkholderiaceae</taxon>
        <taxon>Formosimonas</taxon>
    </lineage>
</organism>
<keyword evidence="1 4" id="KW-0560">Oxidoreductase</keyword>
<evidence type="ECO:0000256" key="4">
    <source>
        <dbReference type="HAMAP-Rule" id="MF_01401"/>
    </source>
</evidence>
<feature type="domain" description="Peptide methionine sulphoxide reductase MsrA" evidence="5">
    <location>
        <begin position="19"/>
        <end position="170"/>
    </location>
</feature>
<evidence type="ECO:0000256" key="1">
    <source>
        <dbReference type="ARBA" id="ARBA00023002"/>
    </source>
</evidence>
<evidence type="ECO:0000259" key="5">
    <source>
        <dbReference type="Pfam" id="PF01625"/>
    </source>
</evidence>
<dbReference type="Pfam" id="PF01625">
    <property type="entry name" value="PMSR"/>
    <property type="match status" value="1"/>
</dbReference>
<protein>
    <recommendedName>
        <fullName evidence="4">Peptide methionine sulfoxide reductase MsrA</fullName>
        <shortName evidence="4">Protein-methionine-S-oxide reductase</shortName>
        <ecNumber evidence="4">1.8.4.11</ecNumber>
    </recommendedName>
    <alternativeName>
        <fullName evidence="4">Peptide-methionine (S)-S-oxide reductase</fullName>
        <shortName evidence="4">Peptide Met(O) reductase</shortName>
    </alternativeName>
</protein>
<dbReference type="AlphaFoldDB" id="A0A8J3CMV4"/>
<dbReference type="GO" id="GO:0008113">
    <property type="term" value="F:peptide-methionine (S)-S-oxide reductase activity"/>
    <property type="evidence" value="ECO:0007669"/>
    <property type="project" value="UniProtKB-UniRule"/>
</dbReference>
<comment type="function">
    <text evidence="4">Has an important function as a repair enzyme for proteins that have been inactivated by oxidation. Catalyzes the reversible oxidation-reduction of methionine sulfoxide in proteins to methionine.</text>
</comment>
<evidence type="ECO:0000313" key="6">
    <source>
        <dbReference type="EMBL" id="GHA69061.1"/>
    </source>
</evidence>
<dbReference type="Gene3D" id="3.30.1060.10">
    <property type="entry name" value="Peptide methionine sulphoxide reductase MsrA"/>
    <property type="match status" value="1"/>
</dbReference>
<keyword evidence="7" id="KW-1185">Reference proteome</keyword>
<name>A0A8J3CMV4_9BURK</name>
<dbReference type="EC" id="1.8.4.11" evidence="4"/>
<dbReference type="InterPro" id="IPR036509">
    <property type="entry name" value="Met_Sox_Rdtase_MsrA_sf"/>
</dbReference>
<reference evidence="6" key="2">
    <citation type="submission" date="2020-09" db="EMBL/GenBank/DDBJ databases">
        <authorList>
            <person name="Sun Q."/>
            <person name="Kim S."/>
        </authorList>
    </citation>
    <scope>NUCLEOTIDE SEQUENCE</scope>
    <source>
        <strain evidence="6">KCTC 32501</strain>
    </source>
</reference>
<evidence type="ECO:0000256" key="2">
    <source>
        <dbReference type="ARBA" id="ARBA00047806"/>
    </source>
</evidence>
<dbReference type="HAMAP" id="MF_01401">
    <property type="entry name" value="MsrA"/>
    <property type="match status" value="1"/>
</dbReference>
<dbReference type="PANTHER" id="PTHR43774">
    <property type="entry name" value="PEPTIDE METHIONINE SULFOXIDE REDUCTASE"/>
    <property type="match status" value="1"/>
</dbReference>
<feature type="active site" evidence="4">
    <location>
        <position position="26"/>
    </location>
</feature>
<sequence length="189" mass="20596">MSIATTIAAQAAQNPAYETATLGGGCFWCTEASFAAINGVIDVESGYAGSNYPRANYEAVCTGSTGLAEVVQVLFDPAVITYEQILKIFFAVHNPTTLNQQGADRGTQYRSVIFTHSAAQDTTARTLIPNIEETWGKSVVTEITAVNHYTRAEDYHQEYFSQHPNQGYCQAVISPKLAKLRTEYAALLK</sequence>
<accession>A0A8J3CMV4</accession>
<dbReference type="NCBIfam" id="TIGR00401">
    <property type="entry name" value="msrA"/>
    <property type="match status" value="1"/>
</dbReference>
<dbReference type="PANTHER" id="PTHR43774:SF1">
    <property type="entry name" value="PEPTIDE METHIONINE SULFOXIDE REDUCTASE MSRA 2"/>
    <property type="match status" value="1"/>
</dbReference>
<comment type="similarity">
    <text evidence="4">Belongs to the MsrA Met sulfoxide reductase family.</text>
</comment>
<dbReference type="RefSeq" id="WP_189491751.1">
    <property type="nucleotide sequence ID" value="NZ_BMZG01000003.1"/>
</dbReference>
<reference evidence="6" key="1">
    <citation type="journal article" date="2014" name="Int. J. Syst. Evol. Microbiol.">
        <title>Complete genome sequence of Corynebacterium casei LMG S-19264T (=DSM 44701T), isolated from a smear-ripened cheese.</title>
        <authorList>
            <consortium name="US DOE Joint Genome Institute (JGI-PGF)"/>
            <person name="Walter F."/>
            <person name="Albersmeier A."/>
            <person name="Kalinowski J."/>
            <person name="Ruckert C."/>
        </authorList>
    </citation>
    <scope>NUCLEOTIDE SEQUENCE</scope>
    <source>
        <strain evidence="6">KCTC 32501</strain>
    </source>
</reference>